<evidence type="ECO:0000313" key="4">
    <source>
        <dbReference type="EMBL" id="KAJ8317879.1"/>
    </source>
</evidence>
<accession>A0ABQ9FKS2</accession>
<feature type="chain" id="PRO_5045632268" description="Intraflagellar transport protein 27 homolog" evidence="3">
    <location>
        <begin position="19"/>
        <end position="158"/>
    </location>
</feature>
<dbReference type="Pfam" id="PF00071">
    <property type="entry name" value="Ras"/>
    <property type="match status" value="1"/>
</dbReference>
<sequence length="158" mass="17956">MHILFCKLITGFFYLGDSTVGKSAVCQVFHSDGSHFPKNYSMTTGVELLVKHVNIPDTKDCVELYLHDSAGKEVFYDLVQQFWDQPSVIMVVYDCTNEMSFSSCSKWIERIRSQKPEVKTPGVLVANKVDLEERRMVSKKAGQELASTHDLKYFECSA</sequence>
<keyword evidence="3" id="KW-0732">Signal</keyword>
<evidence type="ECO:0000256" key="3">
    <source>
        <dbReference type="SAM" id="SignalP"/>
    </source>
</evidence>
<reference evidence="4 5" key="1">
    <citation type="submission" date="2022-12" db="EMBL/GenBank/DDBJ databases">
        <title>Chromosome-level genome of Tegillarca granosa.</title>
        <authorList>
            <person name="Kim J."/>
        </authorList>
    </citation>
    <scope>NUCLEOTIDE SEQUENCE [LARGE SCALE GENOMIC DNA]</scope>
    <source>
        <strain evidence="4">Teg-2019</strain>
        <tissue evidence="4">Adductor muscle</tissue>
    </source>
</reference>
<dbReference type="Proteomes" id="UP001217089">
    <property type="component" value="Unassembled WGS sequence"/>
</dbReference>
<dbReference type="SMART" id="SM00173">
    <property type="entry name" value="RAS"/>
    <property type="match status" value="1"/>
</dbReference>
<evidence type="ECO:0000256" key="2">
    <source>
        <dbReference type="ARBA" id="ARBA00023134"/>
    </source>
</evidence>
<dbReference type="InterPro" id="IPR027417">
    <property type="entry name" value="P-loop_NTPase"/>
</dbReference>
<dbReference type="InterPro" id="IPR050227">
    <property type="entry name" value="Rab"/>
</dbReference>
<feature type="signal peptide" evidence="3">
    <location>
        <begin position="1"/>
        <end position="18"/>
    </location>
</feature>
<dbReference type="InterPro" id="IPR001806">
    <property type="entry name" value="Small_GTPase"/>
</dbReference>
<protein>
    <recommendedName>
        <fullName evidence="6">Intraflagellar transport protein 27 homolog</fullName>
    </recommendedName>
</protein>
<evidence type="ECO:0000256" key="1">
    <source>
        <dbReference type="ARBA" id="ARBA00022741"/>
    </source>
</evidence>
<dbReference type="SUPFAM" id="SSF52540">
    <property type="entry name" value="P-loop containing nucleoside triphosphate hydrolases"/>
    <property type="match status" value="1"/>
</dbReference>
<evidence type="ECO:0000313" key="5">
    <source>
        <dbReference type="Proteomes" id="UP001217089"/>
    </source>
</evidence>
<keyword evidence="5" id="KW-1185">Reference proteome</keyword>
<keyword evidence="2" id="KW-0342">GTP-binding</keyword>
<name>A0ABQ9FKS2_TEGGR</name>
<dbReference type="PRINTS" id="PR00449">
    <property type="entry name" value="RASTRNSFRMNG"/>
</dbReference>
<organism evidence="4 5">
    <name type="scientific">Tegillarca granosa</name>
    <name type="common">Malaysian cockle</name>
    <name type="synonym">Anadara granosa</name>
    <dbReference type="NCBI Taxonomy" id="220873"/>
    <lineage>
        <taxon>Eukaryota</taxon>
        <taxon>Metazoa</taxon>
        <taxon>Spiralia</taxon>
        <taxon>Lophotrochozoa</taxon>
        <taxon>Mollusca</taxon>
        <taxon>Bivalvia</taxon>
        <taxon>Autobranchia</taxon>
        <taxon>Pteriomorphia</taxon>
        <taxon>Arcoida</taxon>
        <taxon>Arcoidea</taxon>
        <taxon>Arcidae</taxon>
        <taxon>Tegillarca</taxon>
    </lineage>
</organism>
<dbReference type="SMART" id="SM00175">
    <property type="entry name" value="RAB"/>
    <property type="match status" value="1"/>
</dbReference>
<dbReference type="EMBL" id="JARBDR010000214">
    <property type="protein sequence ID" value="KAJ8317879.1"/>
    <property type="molecule type" value="Genomic_DNA"/>
</dbReference>
<dbReference type="PANTHER" id="PTHR47977">
    <property type="entry name" value="RAS-RELATED PROTEIN RAB"/>
    <property type="match status" value="1"/>
</dbReference>
<dbReference type="SMART" id="SM00174">
    <property type="entry name" value="RHO"/>
    <property type="match status" value="1"/>
</dbReference>
<dbReference type="Gene3D" id="3.40.50.300">
    <property type="entry name" value="P-loop containing nucleotide triphosphate hydrolases"/>
    <property type="match status" value="1"/>
</dbReference>
<feature type="non-terminal residue" evidence="4">
    <location>
        <position position="158"/>
    </location>
</feature>
<proteinExistence type="predicted"/>
<keyword evidence="1" id="KW-0547">Nucleotide-binding</keyword>
<gene>
    <name evidence="4" type="ORF">KUTeg_002970</name>
</gene>
<dbReference type="PROSITE" id="PS51419">
    <property type="entry name" value="RAB"/>
    <property type="match status" value="1"/>
</dbReference>
<evidence type="ECO:0008006" key="6">
    <source>
        <dbReference type="Google" id="ProtNLM"/>
    </source>
</evidence>
<comment type="caution">
    <text evidence="4">The sequence shown here is derived from an EMBL/GenBank/DDBJ whole genome shotgun (WGS) entry which is preliminary data.</text>
</comment>
<dbReference type="PROSITE" id="PS51421">
    <property type="entry name" value="RAS"/>
    <property type="match status" value="1"/>
</dbReference>